<evidence type="ECO:0000256" key="1">
    <source>
        <dbReference type="ARBA" id="ARBA00002151"/>
    </source>
</evidence>
<comment type="similarity">
    <text evidence="5 14">In the C-terminal section; belongs to the HTP reductase family.</text>
</comment>
<evidence type="ECO:0000256" key="2">
    <source>
        <dbReference type="ARBA" id="ARBA00004882"/>
    </source>
</evidence>
<dbReference type="Pfam" id="PF00383">
    <property type="entry name" value="dCMP_cyt_deam_1"/>
    <property type="match status" value="1"/>
</dbReference>
<organism evidence="19 20">
    <name type="scientific">Lactiplantibacillus mudanjiangensis</name>
    <dbReference type="NCBI Taxonomy" id="1296538"/>
    <lineage>
        <taxon>Bacteria</taxon>
        <taxon>Bacillati</taxon>
        <taxon>Bacillota</taxon>
        <taxon>Bacilli</taxon>
        <taxon>Lactobacillales</taxon>
        <taxon>Lactobacillaceae</taxon>
        <taxon>Lactiplantibacillus</taxon>
    </lineage>
</organism>
<comment type="catalytic activity">
    <reaction evidence="12 14">
        <text>5-amino-6-(5-phospho-D-ribitylamino)uracil + NADP(+) = 5-amino-6-(5-phospho-D-ribosylamino)uracil + NADPH + H(+)</text>
        <dbReference type="Rhea" id="RHEA:17845"/>
        <dbReference type="ChEBI" id="CHEBI:15378"/>
        <dbReference type="ChEBI" id="CHEBI:57783"/>
        <dbReference type="ChEBI" id="CHEBI:58349"/>
        <dbReference type="ChEBI" id="CHEBI:58421"/>
        <dbReference type="ChEBI" id="CHEBI:58453"/>
        <dbReference type="EC" id="1.1.1.193"/>
    </reaction>
</comment>
<dbReference type="GO" id="GO:0008835">
    <property type="term" value="F:diaminohydroxyphosphoribosylaminopyrimidine deaminase activity"/>
    <property type="evidence" value="ECO:0007669"/>
    <property type="project" value="UniProtKB-EC"/>
</dbReference>
<keyword evidence="9 14" id="KW-0521">NADP</keyword>
<feature type="binding site" evidence="17">
    <location>
        <position position="76"/>
    </location>
    <ligand>
        <name>Zn(2+)</name>
        <dbReference type="ChEBI" id="CHEBI:29105"/>
        <note>catalytic</note>
    </ligand>
</feature>
<dbReference type="Pfam" id="PF01872">
    <property type="entry name" value="RibD_C"/>
    <property type="match status" value="1"/>
</dbReference>
<comment type="similarity">
    <text evidence="4 14">In the N-terminal section; belongs to the cytidine and deoxycytidylate deaminase family.</text>
</comment>
<dbReference type="GO" id="GO:0008270">
    <property type="term" value="F:zinc ion binding"/>
    <property type="evidence" value="ECO:0007669"/>
    <property type="project" value="InterPro"/>
</dbReference>
<evidence type="ECO:0000256" key="5">
    <source>
        <dbReference type="ARBA" id="ARBA00007417"/>
    </source>
</evidence>
<dbReference type="AlphaFoldDB" id="A0A660DW85"/>
<feature type="binding site" evidence="16">
    <location>
        <position position="205"/>
    </location>
    <ligand>
        <name>substrate</name>
    </ligand>
</feature>
<evidence type="ECO:0000256" key="11">
    <source>
        <dbReference type="ARBA" id="ARBA00023268"/>
    </source>
</evidence>
<comment type="cofactor">
    <cofactor evidence="14 17">
        <name>Zn(2+)</name>
        <dbReference type="ChEBI" id="CHEBI:29105"/>
    </cofactor>
    <text evidence="14 17">Binds 1 zinc ion.</text>
</comment>
<name>A0A660DW85_9LACO</name>
<comment type="catalytic activity">
    <reaction evidence="13 14">
        <text>2,5-diamino-6-hydroxy-4-(5-phosphoribosylamino)-pyrimidine + H2O + H(+) = 5-amino-6-(5-phospho-D-ribosylamino)uracil + NH4(+)</text>
        <dbReference type="Rhea" id="RHEA:21868"/>
        <dbReference type="ChEBI" id="CHEBI:15377"/>
        <dbReference type="ChEBI" id="CHEBI:15378"/>
        <dbReference type="ChEBI" id="CHEBI:28938"/>
        <dbReference type="ChEBI" id="CHEBI:58453"/>
        <dbReference type="ChEBI" id="CHEBI:58614"/>
        <dbReference type="EC" id="3.5.4.26"/>
    </reaction>
</comment>
<evidence type="ECO:0000313" key="20">
    <source>
        <dbReference type="Proteomes" id="UP000289996"/>
    </source>
</evidence>
<evidence type="ECO:0000256" key="14">
    <source>
        <dbReference type="PIRNR" id="PIRNR006769"/>
    </source>
</evidence>
<dbReference type="InterPro" id="IPR002734">
    <property type="entry name" value="RibDG_C"/>
</dbReference>
<feature type="binding site" evidence="16">
    <location>
        <position position="155"/>
    </location>
    <ligand>
        <name>NADP(+)</name>
        <dbReference type="ChEBI" id="CHEBI:58349"/>
    </ligand>
</feature>
<dbReference type="RefSeq" id="WP_130851363.1">
    <property type="nucleotide sequence ID" value="NZ_UYIG01000013.1"/>
</dbReference>
<keyword evidence="7 14" id="KW-0479">Metal-binding</keyword>
<dbReference type="PROSITE" id="PS51747">
    <property type="entry name" value="CYT_DCMP_DEAMINASES_2"/>
    <property type="match status" value="1"/>
</dbReference>
<dbReference type="GO" id="GO:0009231">
    <property type="term" value="P:riboflavin biosynthetic process"/>
    <property type="evidence" value="ECO:0007669"/>
    <property type="project" value="UniProtKB-UniPathway"/>
</dbReference>
<dbReference type="Proteomes" id="UP000289996">
    <property type="component" value="Unassembled WGS sequence"/>
</dbReference>
<evidence type="ECO:0000256" key="12">
    <source>
        <dbReference type="ARBA" id="ARBA00049861"/>
    </source>
</evidence>
<dbReference type="PROSITE" id="PS00903">
    <property type="entry name" value="CYT_DCMP_DEAMINASES_1"/>
    <property type="match status" value="1"/>
</dbReference>
<dbReference type="PIRSF" id="PIRSF006769">
    <property type="entry name" value="RibD"/>
    <property type="match status" value="1"/>
</dbReference>
<evidence type="ECO:0000313" key="19">
    <source>
        <dbReference type="EMBL" id="VDG27332.1"/>
    </source>
</evidence>
<feature type="domain" description="CMP/dCMP-type deaminase" evidence="18">
    <location>
        <begin position="1"/>
        <end position="115"/>
    </location>
</feature>
<dbReference type="InterPro" id="IPR002125">
    <property type="entry name" value="CMP_dCMP_dom"/>
</dbReference>
<accession>A0A660DW85</accession>
<feature type="active site" description="Proton donor" evidence="15">
    <location>
        <position position="52"/>
    </location>
</feature>
<keyword evidence="8 14" id="KW-0862">Zinc</keyword>
<feature type="binding site" evidence="16">
    <location>
        <begin position="290"/>
        <end position="296"/>
    </location>
    <ligand>
        <name>NADP(+)</name>
        <dbReference type="ChEBI" id="CHEBI:58349"/>
    </ligand>
</feature>
<dbReference type="CDD" id="cd01284">
    <property type="entry name" value="Riboflavin_deaminase-reductase"/>
    <property type="match status" value="1"/>
</dbReference>
<feature type="binding site" evidence="16">
    <location>
        <position position="201"/>
    </location>
    <ligand>
        <name>NADP(+)</name>
        <dbReference type="ChEBI" id="CHEBI:58349"/>
    </ligand>
</feature>
<dbReference type="PANTHER" id="PTHR38011:SF7">
    <property type="entry name" value="2,5-DIAMINO-6-RIBOSYLAMINO-4(3H)-PYRIMIDINONE 5'-PHOSPHATE REDUCTASE"/>
    <property type="match status" value="1"/>
</dbReference>
<feature type="binding site" evidence="16">
    <location>
        <position position="208"/>
    </location>
    <ligand>
        <name>substrate</name>
    </ligand>
</feature>
<dbReference type="EMBL" id="UYIG01000013">
    <property type="protein sequence ID" value="VDG27332.1"/>
    <property type="molecule type" value="Genomic_DNA"/>
</dbReference>
<comment type="pathway">
    <text evidence="3 14">Cofactor biosynthesis; riboflavin biosynthesis; 5-amino-6-(D-ribitylamino)uracil from GTP: step 3/4.</text>
</comment>
<dbReference type="UniPathway" id="UPA00275">
    <property type="reaction ID" value="UER00401"/>
</dbReference>
<evidence type="ECO:0000256" key="4">
    <source>
        <dbReference type="ARBA" id="ARBA00005259"/>
    </source>
</evidence>
<dbReference type="InterPro" id="IPR016193">
    <property type="entry name" value="Cytidine_deaminase-like"/>
</dbReference>
<evidence type="ECO:0000259" key="18">
    <source>
        <dbReference type="PROSITE" id="PS51747"/>
    </source>
</evidence>
<evidence type="ECO:0000256" key="8">
    <source>
        <dbReference type="ARBA" id="ARBA00022833"/>
    </source>
</evidence>
<keyword evidence="20" id="KW-1185">Reference proteome</keyword>
<keyword evidence="6 14" id="KW-0686">Riboflavin biosynthesis</keyword>
<evidence type="ECO:0000256" key="6">
    <source>
        <dbReference type="ARBA" id="ARBA00022619"/>
    </source>
</evidence>
<proteinExistence type="inferred from homology"/>
<dbReference type="SUPFAM" id="SSF53597">
    <property type="entry name" value="Dihydrofolate reductase-like"/>
    <property type="match status" value="1"/>
</dbReference>
<dbReference type="OrthoDB" id="9800865at2"/>
<evidence type="ECO:0000256" key="3">
    <source>
        <dbReference type="ARBA" id="ARBA00004910"/>
    </source>
</evidence>
<feature type="binding site" evidence="16">
    <location>
        <position position="288"/>
    </location>
    <ligand>
        <name>substrate</name>
    </ligand>
</feature>
<dbReference type="Gene3D" id="3.40.430.10">
    <property type="entry name" value="Dihydrofolate Reductase, subunit A"/>
    <property type="match status" value="1"/>
</dbReference>
<keyword evidence="10 14" id="KW-0560">Oxidoreductase</keyword>
<dbReference type="InterPro" id="IPR004794">
    <property type="entry name" value="Eubact_RibD"/>
</dbReference>
<dbReference type="EC" id="3.5.4.26" evidence="14"/>
<evidence type="ECO:0000256" key="9">
    <source>
        <dbReference type="ARBA" id="ARBA00022857"/>
    </source>
</evidence>
<feature type="binding site" evidence="16">
    <location>
        <position position="197"/>
    </location>
    <ligand>
        <name>NADP(+)</name>
        <dbReference type="ChEBI" id="CHEBI:58349"/>
    </ligand>
</feature>
<comment type="function">
    <text evidence="1 14">Converts 2,5-diamino-6-(ribosylamino)-4(3h)-pyrimidinone 5'-phosphate into 5-amino-6-(ribosylamino)-2,4(1h,3h)-pyrimidinedione 5'-phosphate.</text>
</comment>
<feature type="binding site" evidence="17">
    <location>
        <position position="50"/>
    </location>
    <ligand>
        <name>Zn(2+)</name>
        <dbReference type="ChEBI" id="CHEBI:29105"/>
        <note>catalytic</note>
    </ligand>
</feature>
<gene>
    <name evidence="19" type="ORF">MUDAN_MDHGFNIF_02225</name>
</gene>
<evidence type="ECO:0000256" key="10">
    <source>
        <dbReference type="ARBA" id="ARBA00023002"/>
    </source>
</evidence>
<comment type="pathway">
    <text evidence="2 14">Cofactor biosynthesis; riboflavin biosynthesis; 5-amino-6-(D-ribitylamino)uracil from GTP: step 2/4.</text>
</comment>
<dbReference type="NCBIfam" id="TIGR00326">
    <property type="entry name" value="eubact_ribD"/>
    <property type="match status" value="1"/>
</dbReference>
<evidence type="ECO:0000256" key="16">
    <source>
        <dbReference type="PIRSR" id="PIRSR006769-2"/>
    </source>
</evidence>
<dbReference type="PANTHER" id="PTHR38011">
    <property type="entry name" value="DIHYDROFOLATE REDUCTASE FAMILY PROTEIN (AFU_ORTHOLOGUE AFUA_8G06820)"/>
    <property type="match status" value="1"/>
</dbReference>
<dbReference type="Gene3D" id="3.40.140.10">
    <property type="entry name" value="Cytidine Deaminase, domain 2"/>
    <property type="match status" value="1"/>
</dbReference>
<keyword evidence="14" id="KW-0378">Hydrolase</keyword>
<keyword evidence="11" id="KW-0511">Multifunctional enzyme</keyword>
<sequence>MLATEAMRLAIAQARLGGVATYTNPQVGAVLVKDDRVIAVGYHHQFGGDHAEVDVLKQVSAAVAKGATLIVTLEPCSHFGKTPPCCRRIVSAGIAKVIIGQLDPHPVVAGRGRDYLLAHDVIVETGCLTAQVKALNPHYNWFYTHQRPWITLKAALTLDGKVNAQAGQRSLISNQAAYVDSQGLRSQSQAILIGERTLTTDDPALTVRLQALAHPPVRLILLHTSDVAVDRQVAQGGIVPTYLLCRQASTSDGLLARRANVHVLVDDWTPTKISNWCAQQGWQSLLVEGGSHVQASFAAAGLVDEVVWYLAPTLFGGTALPAIQGPTKPQALAFQAPVVTPLGDNLKVQWQRKVVD</sequence>
<dbReference type="EC" id="1.1.1.193" evidence="14"/>
<dbReference type="SUPFAM" id="SSF53927">
    <property type="entry name" value="Cytidine deaminase-like"/>
    <property type="match status" value="1"/>
</dbReference>
<reference evidence="19 20" key="1">
    <citation type="submission" date="2018-11" db="EMBL/GenBank/DDBJ databases">
        <authorList>
            <person name="Wuyts S."/>
        </authorList>
    </citation>
    <scope>NUCLEOTIDE SEQUENCE [LARGE SCALE GENOMIC DNA]</scope>
    <source>
        <strain evidence="19">Lactobacillus mudanjiangensis AMBF249</strain>
    </source>
</reference>
<feature type="binding site" evidence="17">
    <location>
        <position position="85"/>
    </location>
    <ligand>
        <name>Zn(2+)</name>
        <dbReference type="ChEBI" id="CHEBI:29105"/>
        <note>catalytic</note>
    </ligand>
</feature>
<dbReference type="InterPro" id="IPR016192">
    <property type="entry name" value="APOBEC/CMP_deaminase_Zn-bd"/>
</dbReference>
<dbReference type="GO" id="GO:0008703">
    <property type="term" value="F:5-amino-6-(5-phosphoribosylamino)uracil reductase activity"/>
    <property type="evidence" value="ECO:0007669"/>
    <property type="project" value="UniProtKB-EC"/>
</dbReference>
<evidence type="ECO:0000256" key="17">
    <source>
        <dbReference type="PIRSR" id="PIRSR006769-3"/>
    </source>
</evidence>
<evidence type="ECO:0000256" key="15">
    <source>
        <dbReference type="PIRSR" id="PIRSR006769-1"/>
    </source>
</evidence>
<protein>
    <recommendedName>
        <fullName evidence="14">Riboflavin biosynthesis protein RibD</fullName>
    </recommendedName>
    <domain>
        <recommendedName>
            <fullName evidence="14">Diaminohydroxyphosphoribosylaminopyrimidine deaminase</fullName>
            <shortName evidence="14">DRAP deaminase</shortName>
            <ecNumber evidence="14">3.5.4.26</ecNumber>
        </recommendedName>
        <alternativeName>
            <fullName evidence="14">Riboflavin-specific deaminase</fullName>
        </alternativeName>
    </domain>
    <domain>
        <recommendedName>
            <fullName evidence="14">5-amino-6-(5-phosphoribosylamino)uracil reductase</fullName>
            <ecNumber evidence="14">1.1.1.193</ecNumber>
        </recommendedName>
        <alternativeName>
            <fullName evidence="14">HTP reductase</fullName>
        </alternativeName>
    </domain>
</protein>
<evidence type="ECO:0000256" key="7">
    <source>
        <dbReference type="ARBA" id="ARBA00022723"/>
    </source>
</evidence>
<dbReference type="InterPro" id="IPR024072">
    <property type="entry name" value="DHFR-like_dom_sf"/>
</dbReference>
<evidence type="ECO:0000256" key="13">
    <source>
        <dbReference type="ARBA" id="ARBA00049886"/>
    </source>
</evidence>
<dbReference type="InterPro" id="IPR050765">
    <property type="entry name" value="Riboflavin_Biosynth_HTPR"/>
</dbReference>
<feature type="binding site" evidence="16">
    <location>
        <position position="185"/>
    </location>
    <ligand>
        <name>substrate</name>
    </ligand>
</feature>